<gene>
    <name evidence="1" type="ORF">L1987_86998</name>
</gene>
<reference evidence="1 2" key="2">
    <citation type="journal article" date="2022" name="Mol. Ecol. Resour.">
        <title>The genomes of chicory, endive, great burdock and yacon provide insights into Asteraceae paleo-polyploidization history and plant inulin production.</title>
        <authorList>
            <person name="Fan W."/>
            <person name="Wang S."/>
            <person name="Wang H."/>
            <person name="Wang A."/>
            <person name="Jiang F."/>
            <person name="Liu H."/>
            <person name="Zhao H."/>
            <person name="Xu D."/>
            <person name="Zhang Y."/>
        </authorList>
    </citation>
    <scope>NUCLEOTIDE SEQUENCE [LARGE SCALE GENOMIC DNA]</scope>
    <source>
        <strain evidence="2">cv. Yunnan</strain>
        <tissue evidence="1">Leaves</tissue>
    </source>
</reference>
<dbReference type="Proteomes" id="UP001056120">
    <property type="component" value="Linkage Group LG29"/>
</dbReference>
<evidence type="ECO:0000313" key="1">
    <source>
        <dbReference type="EMBL" id="KAI3677372.1"/>
    </source>
</evidence>
<accession>A0ACB8Y0A1</accession>
<evidence type="ECO:0000313" key="2">
    <source>
        <dbReference type="Proteomes" id="UP001056120"/>
    </source>
</evidence>
<dbReference type="EMBL" id="CM042046">
    <property type="protein sequence ID" value="KAI3677372.1"/>
    <property type="molecule type" value="Genomic_DNA"/>
</dbReference>
<protein>
    <submittedName>
        <fullName evidence="1">Uncharacterized protein</fullName>
    </submittedName>
</protein>
<name>A0ACB8Y0A1_9ASTR</name>
<organism evidence="1 2">
    <name type="scientific">Smallanthus sonchifolius</name>
    <dbReference type="NCBI Taxonomy" id="185202"/>
    <lineage>
        <taxon>Eukaryota</taxon>
        <taxon>Viridiplantae</taxon>
        <taxon>Streptophyta</taxon>
        <taxon>Embryophyta</taxon>
        <taxon>Tracheophyta</taxon>
        <taxon>Spermatophyta</taxon>
        <taxon>Magnoliopsida</taxon>
        <taxon>eudicotyledons</taxon>
        <taxon>Gunneridae</taxon>
        <taxon>Pentapetalae</taxon>
        <taxon>asterids</taxon>
        <taxon>campanulids</taxon>
        <taxon>Asterales</taxon>
        <taxon>Asteraceae</taxon>
        <taxon>Asteroideae</taxon>
        <taxon>Heliantheae alliance</taxon>
        <taxon>Millerieae</taxon>
        <taxon>Smallanthus</taxon>
    </lineage>
</organism>
<sequence length="416" mass="48001">MVECLERWQKCHTIQDHEVRRKIASRDGKHKVWVDSDGSTRHEEEGPDGRIMKKHKGAKHCSKHNDHETEPNQRNRAYNSEEVTGRKKHKIWNSKNRKPEKNMPISSVHFQQSFKGTDINNQPLGCSEFHMGSTTLQLVEIDNTNFTPKGRPRCMFYNQIMAKQAKLVEIATRINATSENGLLLSSIRGISFRNLKNFSAKINEAGNRGAGTHNPQAQNRDSTRNKEKGKGNDHVIVNMSNRNVVNNPRQQVSQEKQNGEVHMETPVVNNHPEINQPIDPSPGGNKEINGNGHTHETTHKKPKISILETKNRFALLDEEGNEIMDMIGEKEEDDNMGKIPRELHMGWIRKQERVLNARYYKNLTQDQRFEAKRYILDRLIPLDSTLSCWLKSLVEYFRHLSRLYNFGDGYLAAVRF</sequence>
<comment type="caution">
    <text evidence="1">The sequence shown here is derived from an EMBL/GenBank/DDBJ whole genome shotgun (WGS) entry which is preliminary data.</text>
</comment>
<proteinExistence type="predicted"/>
<reference evidence="2" key="1">
    <citation type="journal article" date="2022" name="Mol. Ecol. Resour.">
        <title>The genomes of chicory, endive, great burdock and yacon provide insights into Asteraceae palaeo-polyploidization history and plant inulin production.</title>
        <authorList>
            <person name="Fan W."/>
            <person name="Wang S."/>
            <person name="Wang H."/>
            <person name="Wang A."/>
            <person name="Jiang F."/>
            <person name="Liu H."/>
            <person name="Zhao H."/>
            <person name="Xu D."/>
            <person name="Zhang Y."/>
        </authorList>
    </citation>
    <scope>NUCLEOTIDE SEQUENCE [LARGE SCALE GENOMIC DNA]</scope>
    <source>
        <strain evidence="2">cv. Yunnan</strain>
    </source>
</reference>
<keyword evidence="2" id="KW-1185">Reference proteome</keyword>